<dbReference type="GO" id="GO:0046983">
    <property type="term" value="F:protein dimerization activity"/>
    <property type="evidence" value="ECO:0007669"/>
    <property type="project" value="InterPro"/>
</dbReference>
<dbReference type="SUPFAM" id="SSF53335">
    <property type="entry name" value="S-adenosyl-L-methionine-dependent methyltransferases"/>
    <property type="match status" value="1"/>
</dbReference>
<dbReference type="InterPro" id="IPR036390">
    <property type="entry name" value="WH_DNA-bd_sf"/>
</dbReference>
<dbReference type="InterPro" id="IPR036388">
    <property type="entry name" value="WH-like_DNA-bd_sf"/>
</dbReference>
<dbReference type="SUPFAM" id="SSF46785">
    <property type="entry name" value="Winged helix' DNA-binding domain"/>
    <property type="match status" value="1"/>
</dbReference>
<evidence type="ECO:0000313" key="7">
    <source>
        <dbReference type="EMBL" id="KAH7518340.1"/>
    </source>
</evidence>
<evidence type="ECO:0008006" key="9">
    <source>
        <dbReference type="Google" id="ProtNLM"/>
    </source>
</evidence>
<dbReference type="InterPro" id="IPR016461">
    <property type="entry name" value="COMT-like"/>
</dbReference>
<evidence type="ECO:0000259" key="5">
    <source>
        <dbReference type="Pfam" id="PF00891"/>
    </source>
</evidence>
<dbReference type="Pfam" id="PF08100">
    <property type="entry name" value="Dimerisation"/>
    <property type="match status" value="1"/>
</dbReference>
<evidence type="ECO:0000256" key="2">
    <source>
        <dbReference type="ARBA" id="ARBA00022679"/>
    </source>
</evidence>
<feature type="domain" description="O-methyltransferase dimerisation" evidence="6">
    <location>
        <begin position="26"/>
        <end position="111"/>
    </location>
</feature>
<dbReference type="InterPro" id="IPR029063">
    <property type="entry name" value="SAM-dependent_MTases_sf"/>
</dbReference>
<evidence type="ECO:0000313" key="8">
    <source>
        <dbReference type="Proteomes" id="UP000813462"/>
    </source>
</evidence>
<keyword evidence="2" id="KW-0808">Transferase</keyword>
<dbReference type="Gene3D" id="3.40.50.150">
    <property type="entry name" value="Vaccinia Virus protein VP39"/>
    <property type="match status" value="1"/>
</dbReference>
<comment type="similarity">
    <text evidence="4">Belongs to the class I-like SAM-binding methyltransferase superfamily. Cation-independent O-methyltransferase family.</text>
</comment>
<organism evidence="7 8">
    <name type="scientific">Ziziphus jujuba var. spinosa</name>
    <dbReference type="NCBI Taxonomy" id="714518"/>
    <lineage>
        <taxon>Eukaryota</taxon>
        <taxon>Viridiplantae</taxon>
        <taxon>Streptophyta</taxon>
        <taxon>Embryophyta</taxon>
        <taxon>Tracheophyta</taxon>
        <taxon>Spermatophyta</taxon>
        <taxon>Magnoliopsida</taxon>
        <taxon>eudicotyledons</taxon>
        <taxon>Gunneridae</taxon>
        <taxon>Pentapetalae</taxon>
        <taxon>rosids</taxon>
        <taxon>fabids</taxon>
        <taxon>Rosales</taxon>
        <taxon>Rhamnaceae</taxon>
        <taxon>Paliureae</taxon>
        <taxon>Ziziphus</taxon>
    </lineage>
</organism>
<keyword evidence="1" id="KW-0489">Methyltransferase</keyword>
<protein>
    <recommendedName>
        <fullName evidence="9">(RS)-norcoclaurine 6-O-methyltransferase-like</fullName>
    </recommendedName>
</protein>
<dbReference type="Proteomes" id="UP000813462">
    <property type="component" value="Unassembled WGS sequence"/>
</dbReference>
<evidence type="ECO:0000256" key="3">
    <source>
        <dbReference type="ARBA" id="ARBA00022691"/>
    </source>
</evidence>
<name>A0A978UTZ0_ZIZJJ</name>
<feature type="domain" description="O-methyltransferase C-terminal" evidence="5">
    <location>
        <begin position="156"/>
        <end position="236"/>
    </location>
</feature>
<dbReference type="InterPro" id="IPR001077">
    <property type="entry name" value="COMT_C"/>
</dbReference>
<comment type="caution">
    <text evidence="7">The sequence shown here is derived from an EMBL/GenBank/DDBJ whole genome shotgun (WGS) entry which is preliminary data.</text>
</comment>
<dbReference type="Pfam" id="PF00891">
    <property type="entry name" value="Methyltransf_2"/>
    <property type="match status" value="1"/>
</dbReference>
<evidence type="ECO:0000256" key="1">
    <source>
        <dbReference type="ARBA" id="ARBA00022603"/>
    </source>
</evidence>
<dbReference type="PROSITE" id="PS51683">
    <property type="entry name" value="SAM_OMT_II"/>
    <property type="match status" value="2"/>
</dbReference>
<evidence type="ECO:0000256" key="4">
    <source>
        <dbReference type="ARBA" id="ARBA00038277"/>
    </source>
</evidence>
<sequence>MAEIHRELKRVEEEVLDHEQAKVEIWKYVFGYVEMAVVKSAIELGIAETIETHGNSITLSELSSTLGCSPSHLHRIMRFLIHRGIFKQTNTSQSASPAYSQTPLSRLLMRSGQVHSMAAFLLLESSPPMLAPWHGLSARIRSAGSSPFEAANGEDWVLHDWGDEECIQILKKCKEAIPKDKGKVIIVEAVIEEEDEKKDKLSDVRLMLDMVMMAHTSTGKERTWKEWEYVLGQVGFTRRTIRPIDAVQSIIEAFP</sequence>
<dbReference type="GO" id="GO:0032259">
    <property type="term" value="P:methylation"/>
    <property type="evidence" value="ECO:0007669"/>
    <property type="project" value="UniProtKB-KW"/>
</dbReference>
<dbReference type="PANTHER" id="PTHR11746">
    <property type="entry name" value="O-METHYLTRANSFERASE"/>
    <property type="match status" value="1"/>
</dbReference>
<proteinExistence type="inferred from homology"/>
<gene>
    <name evidence="7" type="ORF">FEM48_Zijuj09G0161100</name>
</gene>
<dbReference type="Gene3D" id="1.10.10.10">
    <property type="entry name" value="Winged helix-like DNA-binding domain superfamily/Winged helix DNA-binding domain"/>
    <property type="match status" value="1"/>
</dbReference>
<reference evidence="7" key="1">
    <citation type="journal article" date="2021" name="Front. Plant Sci.">
        <title>Chromosome-Scale Genome Assembly for Chinese Sour Jujube and Insights Into Its Genome Evolution and Domestication Signature.</title>
        <authorList>
            <person name="Shen L.-Y."/>
            <person name="Luo H."/>
            <person name="Wang X.-L."/>
            <person name="Wang X.-M."/>
            <person name="Qiu X.-J."/>
            <person name="Liu H."/>
            <person name="Zhou S.-S."/>
            <person name="Jia K.-H."/>
            <person name="Nie S."/>
            <person name="Bao Y.-T."/>
            <person name="Zhang R.-G."/>
            <person name="Yun Q.-Z."/>
            <person name="Chai Y.-H."/>
            <person name="Lu J.-Y."/>
            <person name="Li Y."/>
            <person name="Zhao S.-W."/>
            <person name="Mao J.-F."/>
            <person name="Jia S.-G."/>
            <person name="Mao Y.-M."/>
        </authorList>
    </citation>
    <scope>NUCLEOTIDE SEQUENCE</scope>
    <source>
        <strain evidence="7">AT0</strain>
        <tissue evidence="7">Leaf</tissue>
    </source>
</reference>
<accession>A0A978UTZ0</accession>
<dbReference type="AlphaFoldDB" id="A0A978UTZ0"/>
<keyword evidence="3" id="KW-0949">S-adenosyl-L-methionine</keyword>
<dbReference type="FunFam" id="1.10.10.10:FF:000836">
    <property type="entry name" value="O-methyltransferase family protein"/>
    <property type="match status" value="1"/>
</dbReference>
<dbReference type="GO" id="GO:0008171">
    <property type="term" value="F:O-methyltransferase activity"/>
    <property type="evidence" value="ECO:0007669"/>
    <property type="project" value="InterPro"/>
</dbReference>
<evidence type="ECO:0000259" key="6">
    <source>
        <dbReference type="Pfam" id="PF08100"/>
    </source>
</evidence>
<dbReference type="InterPro" id="IPR012967">
    <property type="entry name" value="COMT_dimerisation"/>
</dbReference>
<dbReference type="EMBL" id="JAEACU010000009">
    <property type="protein sequence ID" value="KAH7518340.1"/>
    <property type="molecule type" value="Genomic_DNA"/>
</dbReference>